<dbReference type="Proteomes" id="UP001161094">
    <property type="component" value="Unassembled WGS sequence"/>
</dbReference>
<comment type="caution">
    <text evidence="1">The sequence shown here is derived from an EMBL/GenBank/DDBJ whole genome shotgun (WGS) entry which is preliminary data.</text>
</comment>
<dbReference type="EMBL" id="JAOCDZ010000038">
    <property type="protein sequence ID" value="MDH0740223.1"/>
    <property type="molecule type" value="Genomic_DNA"/>
</dbReference>
<name>A0AA42LV58_9BURK</name>
<gene>
    <name evidence="1" type="ORF">N5D93_30810</name>
</gene>
<organism evidence="1 2">
    <name type="scientific">Achromobacter spanius</name>
    <dbReference type="NCBI Taxonomy" id="217203"/>
    <lineage>
        <taxon>Bacteria</taxon>
        <taxon>Pseudomonadati</taxon>
        <taxon>Pseudomonadota</taxon>
        <taxon>Betaproteobacteria</taxon>
        <taxon>Burkholderiales</taxon>
        <taxon>Alcaligenaceae</taxon>
        <taxon>Achromobacter</taxon>
    </lineage>
</organism>
<accession>A0AA42LV58</accession>
<reference evidence="1" key="1">
    <citation type="submission" date="2022-09" db="EMBL/GenBank/DDBJ databases">
        <title>Intensive care unit water sources are persistently colonized with multi-drug resistant bacteria and are the site of extensive horizontal gene transfer of antibiotic resistance genes.</title>
        <authorList>
            <person name="Diorio-Toth L."/>
        </authorList>
    </citation>
    <scope>NUCLEOTIDE SEQUENCE</scope>
    <source>
        <strain evidence="1">GD03843</strain>
    </source>
</reference>
<dbReference type="Pfam" id="PF08809">
    <property type="entry name" value="DUF1799"/>
    <property type="match status" value="1"/>
</dbReference>
<sequence>MTVEDLAPAPVALLPINELPFEVFCAMDTQWRVGAAGATGLDYSALPAVFRLMGVQRSRWTPIWDALRVMERAALEVMHED</sequence>
<dbReference type="RefSeq" id="WP_279997628.1">
    <property type="nucleotide sequence ID" value="NZ_JAOCDZ010000038.1"/>
</dbReference>
<dbReference type="AlphaFoldDB" id="A0AA42LV58"/>
<dbReference type="InterPro" id="IPR014915">
    <property type="entry name" value="Phage_TLS_TfmB"/>
</dbReference>
<evidence type="ECO:0000313" key="1">
    <source>
        <dbReference type="EMBL" id="MDH0740223.1"/>
    </source>
</evidence>
<evidence type="ECO:0000313" key="2">
    <source>
        <dbReference type="Proteomes" id="UP001161094"/>
    </source>
</evidence>
<protein>
    <submittedName>
        <fullName evidence="1">DUF1799 domain-containing protein</fullName>
    </submittedName>
</protein>
<proteinExistence type="predicted"/>